<dbReference type="EC" id="4.2.1.96" evidence="4"/>
<name>A0A7X2D483_9PROT</name>
<protein>
    <recommendedName>
        <fullName evidence="4">Putative pterin-4-alpha-carbinolamine dehydratase</fullName>
        <shortName evidence="4">PHS</shortName>
        <ecNumber evidence="4">4.2.1.96</ecNumber>
    </recommendedName>
    <alternativeName>
        <fullName evidence="4">4-alpha-hydroxy-tetrahydropterin dehydratase</fullName>
    </alternativeName>
    <alternativeName>
        <fullName evidence="4">Pterin carbinolamine dehydratase</fullName>
        <shortName evidence="4">PCD</shortName>
    </alternativeName>
</protein>
<dbReference type="InterPro" id="IPR001533">
    <property type="entry name" value="Pterin_deHydtase"/>
</dbReference>
<dbReference type="CDD" id="cd00914">
    <property type="entry name" value="PCD_DCoH_subfamily_b"/>
    <property type="match status" value="1"/>
</dbReference>
<dbReference type="NCBIfam" id="NF002018">
    <property type="entry name" value="PRK00823.1-3"/>
    <property type="match status" value="1"/>
</dbReference>
<evidence type="ECO:0000313" key="5">
    <source>
        <dbReference type="EMBL" id="MQX35920.1"/>
    </source>
</evidence>
<dbReference type="SUPFAM" id="SSF55248">
    <property type="entry name" value="PCD-like"/>
    <property type="match status" value="1"/>
</dbReference>
<keyword evidence="6" id="KW-1185">Reference proteome</keyword>
<dbReference type="EMBL" id="WIVE01000010">
    <property type="protein sequence ID" value="MQX35920.1"/>
    <property type="molecule type" value="Genomic_DNA"/>
</dbReference>
<dbReference type="Gene3D" id="3.30.1360.20">
    <property type="entry name" value="Transcriptional coactivator/pterin dehydratase"/>
    <property type="match status" value="1"/>
</dbReference>
<dbReference type="PANTHER" id="PTHR12599">
    <property type="entry name" value="PTERIN-4-ALPHA-CARBINOLAMINE DEHYDRATASE"/>
    <property type="match status" value="1"/>
</dbReference>
<keyword evidence="3 4" id="KW-0456">Lyase</keyword>
<evidence type="ECO:0000256" key="1">
    <source>
        <dbReference type="ARBA" id="ARBA00001554"/>
    </source>
</evidence>
<evidence type="ECO:0000313" key="6">
    <source>
        <dbReference type="Proteomes" id="UP000434582"/>
    </source>
</evidence>
<dbReference type="InterPro" id="IPR036428">
    <property type="entry name" value="PCD_sf"/>
</dbReference>
<reference evidence="5 6" key="1">
    <citation type="submission" date="2019-10" db="EMBL/GenBank/DDBJ databases">
        <title>Draft whole-genome sequence of the purple nonsulfur photosynthetic bacterium Roseospira navarrensis DSM 15114.</title>
        <authorList>
            <person name="Kyndt J.A."/>
            <person name="Meyer T.E."/>
        </authorList>
    </citation>
    <scope>NUCLEOTIDE SEQUENCE [LARGE SCALE GENOMIC DNA]</scope>
    <source>
        <strain evidence="5 6">DSM 15114</strain>
    </source>
</reference>
<gene>
    <name evidence="5" type="ORF">GHC57_05240</name>
</gene>
<dbReference type="Pfam" id="PF01329">
    <property type="entry name" value="Pterin_4a"/>
    <property type="match status" value="1"/>
</dbReference>
<dbReference type="PANTHER" id="PTHR12599:SF0">
    <property type="entry name" value="PTERIN-4-ALPHA-CARBINOLAMINE DEHYDRATASE"/>
    <property type="match status" value="1"/>
</dbReference>
<sequence length="97" mass="10572">MSAPLSDLERAESLATLVGWDQVEDRDAIHKTYSFKDFSEAFGFMARAALEAEKADHHPEWFNVYKTVAVTLSTHDAGGVTDKDIALARAMDAIAGA</sequence>
<proteinExistence type="inferred from homology"/>
<accession>A0A7X2D483</accession>
<dbReference type="AlphaFoldDB" id="A0A7X2D483"/>
<organism evidence="5 6">
    <name type="scientific">Roseospira navarrensis</name>
    <dbReference type="NCBI Taxonomy" id="140058"/>
    <lineage>
        <taxon>Bacteria</taxon>
        <taxon>Pseudomonadati</taxon>
        <taxon>Pseudomonadota</taxon>
        <taxon>Alphaproteobacteria</taxon>
        <taxon>Rhodospirillales</taxon>
        <taxon>Rhodospirillaceae</taxon>
        <taxon>Roseospira</taxon>
    </lineage>
</organism>
<dbReference type="GO" id="GO:0006729">
    <property type="term" value="P:tetrahydrobiopterin biosynthetic process"/>
    <property type="evidence" value="ECO:0007669"/>
    <property type="project" value="InterPro"/>
</dbReference>
<comment type="caution">
    <text evidence="5">The sequence shown here is derived from an EMBL/GenBank/DDBJ whole genome shotgun (WGS) entry which is preliminary data.</text>
</comment>
<dbReference type="RefSeq" id="WP_153341898.1">
    <property type="nucleotide sequence ID" value="NZ_WIVE01000010.1"/>
</dbReference>
<dbReference type="Proteomes" id="UP000434582">
    <property type="component" value="Unassembled WGS sequence"/>
</dbReference>
<dbReference type="NCBIfam" id="NF002017">
    <property type="entry name" value="PRK00823.1-2"/>
    <property type="match status" value="1"/>
</dbReference>
<evidence type="ECO:0000256" key="3">
    <source>
        <dbReference type="ARBA" id="ARBA00023239"/>
    </source>
</evidence>
<dbReference type="GO" id="GO:0008124">
    <property type="term" value="F:4-alpha-hydroxytetrahydrobiopterin dehydratase activity"/>
    <property type="evidence" value="ECO:0007669"/>
    <property type="project" value="UniProtKB-UniRule"/>
</dbReference>
<comment type="catalytic activity">
    <reaction evidence="1 4">
        <text>(4aS,6R)-4a-hydroxy-L-erythro-5,6,7,8-tetrahydrobiopterin = (6R)-L-erythro-6,7-dihydrobiopterin + H2O</text>
        <dbReference type="Rhea" id="RHEA:11920"/>
        <dbReference type="ChEBI" id="CHEBI:15377"/>
        <dbReference type="ChEBI" id="CHEBI:15642"/>
        <dbReference type="ChEBI" id="CHEBI:43120"/>
        <dbReference type="EC" id="4.2.1.96"/>
    </reaction>
</comment>
<comment type="similarity">
    <text evidence="2 4">Belongs to the pterin-4-alpha-carbinolamine dehydratase family.</text>
</comment>
<dbReference type="OrthoDB" id="9794987at2"/>
<dbReference type="HAMAP" id="MF_00434">
    <property type="entry name" value="Pterin_4_alpha"/>
    <property type="match status" value="1"/>
</dbReference>
<evidence type="ECO:0000256" key="2">
    <source>
        <dbReference type="ARBA" id="ARBA00006472"/>
    </source>
</evidence>
<evidence type="ECO:0000256" key="4">
    <source>
        <dbReference type="HAMAP-Rule" id="MF_00434"/>
    </source>
</evidence>